<dbReference type="InterPro" id="IPR011545">
    <property type="entry name" value="DEAD/DEAH_box_helicase_dom"/>
</dbReference>
<gene>
    <name evidence="10" type="ORF">ACHAW5_008037</name>
</gene>
<comment type="caution">
    <text evidence="10">The sequence shown here is derived from an EMBL/GenBank/DDBJ whole genome shotgun (WGS) entry which is preliminary data.</text>
</comment>
<keyword evidence="11" id="KW-1185">Reference proteome</keyword>
<dbReference type="InterPro" id="IPR044742">
    <property type="entry name" value="DEAD/DEAH_RhlB"/>
</dbReference>
<feature type="compositionally biased region" description="Basic and acidic residues" evidence="6">
    <location>
        <begin position="414"/>
        <end position="427"/>
    </location>
</feature>
<keyword evidence="4" id="KW-0347">Helicase</keyword>
<feature type="chain" id="PRO_5044821442" description="RNA helicase" evidence="7">
    <location>
        <begin position="22"/>
        <end position="779"/>
    </location>
</feature>
<evidence type="ECO:0000313" key="11">
    <source>
        <dbReference type="Proteomes" id="UP001530315"/>
    </source>
</evidence>
<organism evidence="10 11">
    <name type="scientific">Stephanodiscus triporus</name>
    <dbReference type="NCBI Taxonomy" id="2934178"/>
    <lineage>
        <taxon>Eukaryota</taxon>
        <taxon>Sar</taxon>
        <taxon>Stramenopiles</taxon>
        <taxon>Ochrophyta</taxon>
        <taxon>Bacillariophyta</taxon>
        <taxon>Coscinodiscophyceae</taxon>
        <taxon>Thalassiosirophycidae</taxon>
        <taxon>Stephanodiscales</taxon>
        <taxon>Stephanodiscaceae</taxon>
        <taxon>Stephanodiscus</taxon>
    </lineage>
</organism>
<feature type="domain" description="Helicase ATP-binding" evidence="8">
    <location>
        <begin position="158"/>
        <end position="367"/>
    </location>
</feature>
<dbReference type="PANTHER" id="PTHR47963:SF8">
    <property type="entry name" value="ATP-DEPENDENT RNA HELICASE DEAD"/>
    <property type="match status" value="1"/>
</dbReference>
<proteinExistence type="predicted"/>
<evidence type="ECO:0000256" key="4">
    <source>
        <dbReference type="ARBA" id="ARBA00022806"/>
    </source>
</evidence>
<evidence type="ECO:0000313" key="10">
    <source>
        <dbReference type="EMBL" id="KAL3771924.1"/>
    </source>
</evidence>
<dbReference type="Proteomes" id="UP001530315">
    <property type="component" value="Unassembled WGS sequence"/>
</dbReference>
<evidence type="ECO:0000256" key="7">
    <source>
        <dbReference type="SAM" id="SignalP"/>
    </source>
</evidence>
<reference evidence="10 11" key="1">
    <citation type="submission" date="2024-10" db="EMBL/GenBank/DDBJ databases">
        <title>Updated reference genomes for cyclostephanoid diatoms.</title>
        <authorList>
            <person name="Roberts W.R."/>
            <person name="Alverson A.J."/>
        </authorList>
    </citation>
    <scope>NUCLEOTIDE SEQUENCE [LARGE SCALE GENOMIC DNA]</scope>
    <source>
        <strain evidence="10 11">AJA276-08</strain>
    </source>
</reference>
<dbReference type="InterPro" id="IPR050547">
    <property type="entry name" value="DEAD_box_RNA_helicases"/>
</dbReference>
<dbReference type="SMART" id="SM00490">
    <property type="entry name" value="HELICc"/>
    <property type="match status" value="1"/>
</dbReference>
<feature type="signal peptide" evidence="7">
    <location>
        <begin position="1"/>
        <end position="21"/>
    </location>
</feature>
<dbReference type="PROSITE" id="PS51192">
    <property type="entry name" value="HELICASE_ATP_BIND_1"/>
    <property type="match status" value="1"/>
</dbReference>
<dbReference type="SUPFAM" id="SSF52540">
    <property type="entry name" value="P-loop containing nucleoside triphosphate hydrolases"/>
    <property type="match status" value="1"/>
</dbReference>
<keyword evidence="5" id="KW-0067">ATP-binding</keyword>
<dbReference type="SMART" id="SM00487">
    <property type="entry name" value="DEXDc"/>
    <property type="match status" value="1"/>
</dbReference>
<feature type="region of interest" description="Disordered" evidence="6">
    <location>
        <begin position="414"/>
        <end position="439"/>
    </location>
</feature>
<dbReference type="Pfam" id="PF00271">
    <property type="entry name" value="Helicase_C"/>
    <property type="match status" value="1"/>
</dbReference>
<dbReference type="GO" id="GO:0016787">
    <property type="term" value="F:hydrolase activity"/>
    <property type="evidence" value="ECO:0007669"/>
    <property type="project" value="UniProtKB-KW"/>
</dbReference>
<keyword evidence="3" id="KW-0378">Hydrolase</keyword>
<dbReference type="EC" id="3.6.4.13" evidence="1"/>
<evidence type="ECO:0000256" key="2">
    <source>
        <dbReference type="ARBA" id="ARBA00022741"/>
    </source>
</evidence>
<dbReference type="GO" id="GO:0005524">
    <property type="term" value="F:ATP binding"/>
    <property type="evidence" value="ECO:0007669"/>
    <property type="project" value="UniProtKB-KW"/>
</dbReference>
<dbReference type="GO" id="GO:0003724">
    <property type="term" value="F:RNA helicase activity"/>
    <property type="evidence" value="ECO:0007669"/>
    <property type="project" value="UniProtKB-EC"/>
</dbReference>
<name>A0ABD3N778_9STRA</name>
<dbReference type="Pfam" id="PF00270">
    <property type="entry name" value="DEAD"/>
    <property type="match status" value="1"/>
</dbReference>
<evidence type="ECO:0000259" key="8">
    <source>
        <dbReference type="PROSITE" id="PS51192"/>
    </source>
</evidence>
<evidence type="ECO:0000256" key="3">
    <source>
        <dbReference type="ARBA" id="ARBA00022801"/>
    </source>
</evidence>
<evidence type="ECO:0000256" key="5">
    <source>
        <dbReference type="ARBA" id="ARBA00022840"/>
    </source>
</evidence>
<dbReference type="PANTHER" id="PTHR47963">
    <property type="entry name" value="DEAD-BOX ATP-DEPENDENT RNA HELICASE 47, MITOCHONDRIAL"/>
    <property type="match status" value="1"/>
</dbReference>
<accession>A0ABD3N778</accession>
<dbReference type="Gene3D" id="3.40.50.300">
    <property type="entry name" value="P-loop containing nucleotide triphosphate hydrolases"/>
    <property type="match status" value="2"/>
</dbReference>
<feature type="region of interest" description="Disordered" evidence="6">
    <location>
        <begin position="203"/>
        <end position="224"/>
    </location>
</feature>
<dbReference type="EMBL" id="JALLAZ020001592">
    <property type="protein sequence ID" value="KAL3771924.1"/>
    <property type="molecule type" value="Genomic_DNA"/>
</dbReference>
<dbReference type="PROSITE" id="PS51194">
    <property type="entry name" value="HELICASE_CTER"/>
    <property type="match status" value="1"/>
</dbReference>
<dbReference type="InterPro" id="IPR001650">
    <property type="entry name" value="Helicase_C-like"/>
</dbReference>
<protein>
    <recommendedName>
        <fullName evidence="1">RNA helicase</fullName>
        <ecNumber evidence="1">3.6.4.13</ecNumber>
    </recommendedName>
</protein>
<dbReference type="Gene3D" id="1.10.720.30">
    <property type="entry name" value="SAP domain"/>
    <property type="match status" value="1"/>
</dbReference>
<dbReference type="CDD" id="cd00268">
    <property type="entry name" value="DEADc"/>
    <property type="match status" value="1"/>
</dbReference>
<evidence type="ECO:0000256" key="1">
    <source>
        <dbReference type="ARBA" id="ARBA00012552"/>
    </source>
</evidence>
<dbReference type="AlphaFoldDB" id="A0ABD3N778"/>
<dbReference type="InterPro" id="IPR027417">
    <property type="entry name" value="P-loop_NTPase"/>
</dbReference>
<dbReference type="CDD" id="cd18787">
    <property type="entry name" value="SF2_C_DEAD"/>
    <property type="match status" value="1"/>
</dbReference>
<sequence>MATLLALSVLCILPNSHHSLAWTATSTAKTRRRNHSLRRSSFLSSVPTDEALEGVESLQHEIKDILRSNGHKVTGNKTELIQRLLIQQQSSSDDTTKCHVDGIIASDKIALDPSLNHLPEPLVEALIRFTSSSISTGESSHSSTPKSPKLLPIQQKSYEVISKGGDAVLFSPTGTGKSLGFILPLAARLLSWKRDGSLLHKKQAQKQRFMRQNRGNGNDSLSSQTVDAASPSILVIEPSRELARQVGKVWERFHPTAAKGSKSHVVTVYGGVPMTRHAALLGSKTDVVIGTPGRIRELIRENYLSTKHLRSIVLDEADTLLNFGDNPEVEWLLDGMVNDYQLVLASATVNKRVEKFVGEIMELEVGGEGYVVVGRGDASDNGGIIFDDEIAMDGAQGIDANLNDDIEIHAESRGEFDSEKNCSDQHKTPTVRHWSMPASPTSRITLTSDLIITMTPRRGIVFVPTKAEVESVAQELTERSAKDVSVHILHGDMVQQARSRTINAFREDSASITRILIATDVAARGLDLPAVDLVVQYGVPRKTGKDGTFDSELYIHRTGRAGRFGNTRTADAILLYDRTQGETATLNKLVDEMKHLHNIVIAPRQLPSPSEVMDASYDRVMRLCDGFGTGSQSLVHYFAEKLSGDLVQSNGECSESGPSDNELFLVHRLATAMASLSGLDDVVTARSLLTADPGDRTVRVWNESCDSSNPLPPSEVTKLVKSLGSGKLGRISTCNDGSVVFDLGAKKADLLLSSTANDTKLSGWHFEMPSSLPTLAVDK</sequence>
<dbReference type="InterPro" id="IPR014001">
    <property type="entry name" value="Helicase_ATP-bd"/>
</dbReference>
<keyword evidence="7" id="KW-0732">Signal</keyword>
<evidence type="ECO:0000259" key="9">
    <source>
        <dbReference type="PROSITE" id="PS51194"/>
    </source>
</evidence>
<feature type="domain" description="Helicase C-terminal" evidence="9">
    <location>
        <begin position="446"/>
        <end position="607"/>
    </location>
</feature>
<evidence type="ECO:0000256" key="6">
    <source>
        <dbReference type="SAM" id="MobiDB-lite"/>
    </source>
</evidence>
<dbReference type="InterPro" id="IPR036361">
    <property type="entry name" value="SAP_dom_sf"/>
</dbReference>
<feature type="compositionally biased region" description="Polar residues" evidence="6">
    <location>
        <begin position="213"/>
        <end position="224"/>
    </location>
</feature>
<keyword evidence="2" id="KW-0547">Nucleotide-binding</keyword>